<name>A0ABP7U1A0_9BURK</name>
<evidence type="ECO:0000259" key="3">
    <source>
        <dbReference type="PROSITE" id="PS50885"/>
    </source>
</evidence>
<evidence type="ECO:0008006" key="7">
    <source>
        <dbReference type="Google" id="ProtNLM"/>
    </source>
</evidence>
<feature type="transmembrane region" description="Helical" evidence="1">
    <location>
        <begin position="23"/>
        <end position="42"/>
    </location>
</feature>
<organism evidence="5 6">
    <name type="scientific">Actimicrobium antarcticum</name>
    <dbReference type="NCBI Taxonomy" id="1051899"/>
    <lineage>
        <taxon>Bacteria</taxon>
        <taxon>Pseudomonadati</taxon>
        <taxon>Pseudomonadota</taxon>
        <taxon>Betaproteobacteria</taxon>
        <taxon>Burkholderiales</taxon>
        <taxon>Oxalobacteraceae</taxon>
        <taxon>Actimicrobium</taxon>
    </lineage>
</organism>
<dbReference type="Proteomes" id="UP001501353">
    <property type="component" value="Unassembled WGS sequence"/>
</dbReference>
<dbReference type="Pfam" id="PF00990">
    <property type="entry name" value="GGDEF"/>
    <property type="match status" value="1"/>
</dbReference>
<dbReference type="InterPro" id="IPR000160">
    <property type="entry name" value="GGDEF_dom"/>
</dbReference>
<keyword evidence="1" id="KW-0812">Transmembrane</keyword>
<sequence>MVRSDIPKSVWHARLGAYLPQRISWRLALGFGLMVVMMVLTLGQATLQGYSQASLNDHFATTDLPRMLRVQSLSLQTEGVGIALTRLVYAPRENRIAEYTDIDARNRRIDGIIELLATELMDTDQETTLKRLQACRAVYAEAFIDTADEIEGNNLPAATALLHDRLNPALKAMLVESNSLLQRERGRIEAQVEQARHHVEQVALWRAIVSGVAIALAIGLSVGTARSVVNPLTQIEEAAQRIARGDYASRVSSTGTQEVDRVGHALNSMTQAVVRHQHELRHLAFHDPLTDLPNRAMLLQPDASGAMVGNSVALMDLARLKTINETLGYATGDTVIKAIALRINDVLQGAAEADLIGPQPVLARISGGTFALVFNAPDRDSVDQLRGRIEVAMAAPAVCNGHSVDLNLAFGLVANNHNAPLQAMDALLRNAEVALHSAKRAALGFAWYSEAQEAARLGHLNLLSDLRLAVATSQLQMWLQPKFSLVTGSAVGAEALVRWQHPTRGFVSPAEFVPFAEQTGYITLVTDWMLDQALHTLAIWQTSHPELSIAVNVSTRDLQDKDFAQRVVKKLTASRVPAHSLRLEITESGLMNDAQHSISLLHALREIGMPLSIDDFGTGYSSLAYLQQMPVSELKIDRSFIDGVDTQPGTQKLVKAMIEMGHGLDMTVTAEGVETEAERATIIRLGCDVIQGYLTGRPLHGVALQAWFDGLPT</sequence>
<proteinExistence type="predicted"/>
<dbReference type="SMART" id="SM00304">
    <property type="entry name" value="HAMP"/>
    <property type="match status" value="1"/>
</dbReference>
<dbReference type="Gene3D" id="3.20.20.450">
    <property type="entry name" value="EAL domain"/>
    <property type="match status" value="1"/>
</dbReference>
<gene>
    <name evidence="5" type="ORF">GCM10022212_36960</name>
</gene>
<evidence type="ECO:0000313" key="6">
    <source>
        <dbReference type="Proteomes" id="UP001501353"/>
    </source>
</evidence>
<feature type="domain" description="EAL" evidence="2">
    <location>
        <begin position="459"/>
        <end position="712"/>
    </location>
</feature>
<evidence type="ECO:0000313" key="5">
    <source>
        <dbReference type="EMBL" id="GAA4034235.1"/>
    </source>
</evidence>
<dbReference type="Pfam" id="PF00672">
    <property type="entry name" value="HAMP"/>
    <property type="match status" value="1"/>
</dbReference>
<dbReference type="PANTHER" id="PTHR33121">
    <property type="entry name" value="CYCLIC DI-GMP PHOSPHODIESTERASE PDEF"/>
    <property type="match status" value="1"/>
</dbReference>
<keyword evidence="1" id="KW-0472">Membrane</keyword>
<accession>A0ABP7U1A0</accession>
<dbReference type="InterPro" id="IPR003660">
    <property type="entry name" value="HAMP_dom"/>
</dbReference>
<reference evidence="6" key="1">
    <citation type="journal article" date="2019" name="Int. J. Syst. Evol. Microbiol.">
        <title>The Global Catalogue of Microorganisms (GCM) 10K type strain sequencing project: providing services to taxonomists for standard genome sequencing and annotation.</title>
        <authorList>
            <consortium name="The Broad Institute Genomics Platform"/>
            <consortium name="The Broad Institute Genome Sequencing Center for Infectious Disease"/>
            <person name="Wu L."/>
            <person name="Ma J."/>
        </authorList>
    </citation>
    <scope>NUCLEOTIDE SEQUENCE [LARGE SCALE GENOMIC DNA]</scope>
    <source>
        <strain evidence="6">JCM 16673</strain>
    </source>
</reference>
<keyword evidence="6" id="KW-1185">Reference proteome</keyword>
<evidence type="ECO:0000256" key="1">
    <source>
        <dbReference type="SAM" id="Phobius"/>
    </source>
</evidence>
<dbReference type="CDD" id="cd06225">
    <property type="entry name" value="HAMP"/>
    <property type="match status" value="1"/>
</dbReference>
<dbReference type="PROSITE" id="PS50887">
    <property type="entry name" value="GGDEF"/>
    <property type="match status" value="1"/>
</dbReference>
<dbReference type="CDD" id="cd01949">
    <property type="entry name" value="GGDEF"/>
    <property type="match status" value="1"/>
</dbReference>
<dbReference type="SUPFAM" id="SSF158472">
    <property type="entry name" value="HAMP domain-like"/>
    <property type="match status" value="1"/>
</dbReference>
<comment type="caution">
    <text evidence="5">The sequence shown here is derived from an EMBL/GenBank/DDBJ whole genome shotgun (WGS) entry which is preliminary data.</text>
</comment>
<dbReference type="SUPFAM" id="SSF141868">
    <property type="entry name" value="EAL domain-like"/>
    <property type="match status" value="1"/>
</dbReference>
<protein>
    <recommendedName>
        <fullName evidence="7">Diguanylate cyclase (GGDEF) domain-containing protein</fullName>
    </recommendedName>
</protein>
<dbReference type="SUPFAM" id="SSF55073">
    <property type="entry name" value="Nucleotide cyclase"/>
    <property type="match status" value="1"/>
</dbReference>
<keyword evidence="1" id="KW-1133">Transmembrane helix</keyword>
<dbReference type="Pfam" id="PF00563">
    <property type="entry name" value="EAL"/>
    <property type="match status" value="1"/>
</dbReference>
<dbReference type="InterPro" id="IPR050706">
    <property type="entry name" value="Cyclic-di-GMP_PDE-like"/>
</dbReference>
<dbReference type="PANTHER" id="PTHR33121:SF71">
    <property type="entry name" value="OXYGEN SENSOR PROTEIN DOSP"/>
    <property type="match status" value="1"/>
</dbReference>
<dbReference type="InterPro" id="IPR001633">
    <property type="entry name" value="EAL_dom"/>
</dbReference>
<dbReference type="InterPro" id="IPR035919">
    <property type="entry name" value="EAL_sf"/>
</dbReference>
<dbReference type="NCBIfam" id="TIGR00254">
    <property type="entry name" value="GGDEF"/>
    <property type="match status" value="1"/>
</dbReference>
<feature type="domain" description="GGDEF" evidence="4">
    <location>
        <begin position="308"/>
        <end position="453"/>
    </location>
</feature>
<dbReference type="RefSeq" id="WP_344765670.1">
    <property type="nucleotide sequence ID" value="NZ_BAAAZE010000016.1"/>
</dbReference>
<dbReference type="EMBL" id="BAAAZE010000016">
    <property type="protein sequence ID" value="GAA4034235.1"/>
    <property type="molecule type" value="Genomic_DNA"/>
</dbReference>
<evidence type="ECO:0000259" key="4">
    <source>
        <dbReference type="PROSITE" id="PS50887"/>
    </source>
</evidence>
<dbReference type="Gene3D" id="6.10.340.10">
    <property type="match status" value="1"/>
</dbReference>
<dbReference type="PROSITE" id="PS50885">
    <property type="entry name" value="HAMP"/>
    <property type="match status" value="1"/>
</dbReference>
<dbReference type="InterPro" id="IPR029787">
    <property type="entry name" value="Nucleotide_cyclase"/>
</dbReference>
<evidence type="ECO:0000259" key="2">
    <source>
        <dbReference type="PROSITE" id="PS50883"/>
    </source>
</evidence>
<dbReference type="InterPro" id="IPR043128">
    <property type="entry name" value="Rev_trsase/Diguanyl_cyclase"/>
</dbReference>
<dbReference type="SMART" id="SM00052">
    <property type="entry name" value="EAL"/>
    <property type="match status" value="1"/>
</dbReference>
<dbReference type="Gene3D" id="3.30.70.270">
    <property type="match status" value="1"/>
</dbReference>
<feature type="domain" description="HAMP" evidence="3">
    <location>
        <begin position="226"/>
        <end position="278"/>
    </location>
</feature>
<dbReference type="PROSITE" id="PS50883">
    <property type="entry name" value="EAL"/>
    <property type="match status" value="1"/>
</dbReference>
<dbReference type="CDD" id="cd01948">
    <property type="entry name" value="EAL"/>
    <property type="match status" value="1"/>
</dbReference>
<dbReference type="SMART" id="SM00267">
    <property type="entry name" value="GGDEF"/>
    <property type="match status" value="1"/>
</dbReference>